<reference evidence="8" key="1">
    <citation type="journal article" date="2013" name="Genome Announc.">
        <title>Genome Sequence of Halanaerobium saccharolyticum subsp. saccharolyticum Strain DSM 6643T, a Halophilic Hydrogen-Producing Bacterium.</title>
        <authorList>
            <person name="Kivisto A."/>
            <person name="Larjo A."/>
            <person name="Ciranna A."/>
            <person name="Santala V."/>
            <person name="Roos C."/>
            <person name="Karp M."/>
        </authorList>
    </citation>
    <scope>NUCLEOTIDE SEQUENCE [LARGE SCALE GENOMIC DNA]</scope>
    <source>
        <strain evidence="8">DSM 6643</strain>
    </source>
</reference>
<dbReference type="eggNOG" id="COG1452">
    <property type="taxonomic scope" value="Bacteria"/>
</dbReference>
<dbReference type="EMBL" id="CAUI01000021">
    <property type="protein sequence ID" value="CCU80063.1"/>
    <property type="molecule type" value="Genomic_DNA"/>
</dbReference>
<name>M5E225_9FIRM</name>
<evidence type="ECO:0000256" key="3">
    <source>
        <dbReference type="ARBA" id="ARBA00022692"/>
    </source>
</evidence>
<dbReference type="Gene3D" id="2.60.450.10">
    <property type="entry name" value="Lipopolysaccharide (LPS) transport protein A like domain"/>
    <property type="match status" value="1"/>
</dbReference>
<dbReference type="GO" id="GO:0005886">
    <property type="term" value="C:plasma membrane"/>
    <property type="evidence" value="ECO:0007669"/>
    <property type="project" value="InterPro"/>
</dbReference>
<keyword evidence="2" id="KW-0997">Cell inner membrane</keyword>
<comment type="caution">
    <text evidence="7">The sequence shown here is derived from an EMBL/GenBank/DDBJ whole genome shotgun (WGS) entry which is preliminary data.</text>
</comment>
<feature type="transmembrane region" description="Helical" evidence="6">
    <location>
        <begin position="7"/>
        <end position="25"/>
    </location>
</feature>
<keyword evidence="5 6" id="KW-0472">Membrane</keyword>
<dbReference type="Proteomes" id="UP000012063">
    <property type="component" value="Unassembled WGS sequence"/>
</dbReference>
<dbReference type="Pfam" id="PF06835">
    <property type="entry name" value="LptC"/>
    <property type="match status" value="1"/>
</dbReference>
<dbReference type="NCBIfam" id="TIGR04409">
    <property type="entry name" value="LptC_YrbK"/>
    <property type="match status" value="1"/>
</dbReference>
<evidence type="ECO:0000256" key="2">
    <source>
        <dbReference type="ARBA" id="ARBA00022519"/>
    </source>
</evidence>
<organism evidence="7 8">
    <name type="scientific">Halanaerobium saccharolyticum subsp. saccharolyticum DSM 6643</name>
    <dbReference type="NCBI Taxonomy" id="1293054"/>
    <lineage>
        <taxon>Bacteria</taxon>
        <taxon>Bacillati</taxon>
        <taxon>Bacillota</taxon>
        <taxon>Clostridia</taxon>
        <taxon>Halanaerobiales</taxon>
        <taxon>Halanaerobiaceae</taxon>
        <taxon>Halanaerobium</taxon>
    </lineage>
</organism>
<keyword evidence="1" id="KW-1003">Cell membrane</keyword>
<dbReference type="GO" id="GO:0017089">
    <property type="term" value="F:glycolipid transfer activity"/>
    <property type="evidence" value="ECO:0007669"/>
    <property type="project" value="TreeGrafter"/>
</dbReference>
<dbReference type="GO" id="GO:0015221">
    <property type="term" value="F:lipopolysaccharide transmembrane transporter activity"/>
    <property type="evidence" value="ECO:0007669"/>
    <property type="project" value="InterPro"/>
</dbReference>
<evidence type="ECO:0008006" key="9">
    <source>
        <dbReference type="Google" id="ProtNLM"/>
    </source>
</evidence>
<dbReference type="GO" id="GO:0030288">
    <property type="term" value="C:outer membrane-bounded periplasmic space"/>
    <property type="evidence" value="ECO:0007669"/>
    <property type="project" value="TreeGrafter"/>
</dbReference>
<proteinExistence type="predicted"/>
<dbReference type="OrthoDB" id="2112494at2"/>
<sequence length="201" mass="23177">MDRKSIFLALFIFIIIALAFYFTIYEVPIVPEDPAVEEENLAEEELEGVEFTIYNDQENQKLKLKSDKVDNFKDEQRMELSPVEVEVYSTESDELLYTLDGDFGTYYTDRKYLEIRGNVVIDSAEYHILAAELDYDMQQNYLEGRGSVKISGSNFNSTAGTFSSDLDLKDLKLAQKDSTKRAQIIFKELREGSNKEESNHE</sequence>
<dbReference type="PANTHER" id="PTHR37481:SF1">
    <property type="entry name" value="LIPOPOLYSACCHARIDE EXPORT SYSTEM PROTEIN LPTC"/>
    <property type="match status" value="1"/>
</dbReference>
<dbReference type="STRING" id="1293054.HSACCH_01819"/>
<dbReference type="InterPro" id="IPR010664">
    <property type="entry name" value="LipoPS_assembly_LptC-rel"/>
</dbReference>
<keyword evidence="3 6" id="KW-0812">Transmembrane</keyword>
<gene>
    <name evidence="7" type="ORF">HSACCH_01819</name>
</gene>
<evidence type="ECO:0000256" key="4">
    <source>
        <dbReference type="ARBA" id="ARBA00022989"/>
    </source>
</evidence>
<dbReference type="AlphaFoldDB" id="M5E225"/>
<dbReference type="InterPro" id="IPR026265">
    <property type="entry name" value="LptC"/>
</dbReference>
<accession>M5E225</accession>
<evidence type="ECO:0000256" key="1">
    <source>
        <dbReference type="ARBA" id="ARBA00022475"/>
    </source>
</evidence>
<dbReference type="InterPro" id="IPR052363">
    <property type="entry name" value="LPS_export_LptC"/>
</dbReference>
<evidence type="ECO:0000256" key="6">
    <source>
        <dbReference type="SAM" id="Phobius"/>
    </source>
</evidence>
<keyword evidence="4 6" id="KW-1133">Transmembrane helix</keyword>
<evidence type="ECO:0000313" key="7">
    <source>
        <dbReference type="EMBL" id="CCU80063.1"/>
    </source>
</evidence>
<protein>
    <recommendedName>
        <fullName evidence="9">LPS export ABC transporter protein LptC</fullName>
    </recommendedName>
</protein>
<evidence type="ECO:0000256" key="5">
    <source>
        <dbReference type="ARBA" id="ARBA00023136"/>
    </source>
</evidence>
<keyword evidence="8" id="KW-1185">Reference proteome</keyword>
<evidence type="ECO:0000313" key="8">
    <source>
        <dbReference type="Proteomes" id="UP000012063"/>
    </source>
</evidence>
<dbReference type="PANTHER" id="PTHR37481">
    <property type="entry name" value="LIPOPOLYSACCHARIDE EXPORT SYSTEM PROTEIN LPTC"/>
    <property type="match status" value="1"/>
</dbReference>
<dbReference type="InParanoid" id="M5E225"/>
<dbReference type="RefSeq" id="WP_005489368.1">
    <property type="nucleotide sequence ID" value="NZ_CAUI01000021.1"/>
</dbReference>